<accession>A0A0G1Q991</accession>
<feature type="domain" description="Glycosyltransferase 2-like" evidence="13">
    <location>
        <begin position="6"/>
        <end position="174"/>
    </location>
</feature>
<keyword evidence="8" id="KW-0256">Endoplasmic reticulum</keyword>
<evidence type="ECO:0000313" key="15">
    <source>
        <dbReference type="Proteomes" id="UP000034727"/>
    </source>
</evidence>
<evidence type="ECO:0000256" key="9">
    <source>
        <dbReference type="ARBA" id="ARBA00022968"/>
    </source>
</evidence>
<protein>
    <recommendedName>
        <fullName evidence="4">dolichyl-phosphate beta-glucosyltransferase</fullName>
        <ecNumber evidence="4">2.4.1.117</ecNumber>
    </recommendedName>
</protein>
<evidence type="ECO:0000256" key="11">
    <source>
        <dbReference type="ARBA" id="ARBA00023136"/>
    </source>
</evidence>
<name>A0A0G1Q991_9BACT</name>
<keyword evidence="10" id="KW-1133">Transmembrane helix</keyword>
<keyword evidence="7" id="KW-0812">Transmembrane</keyword>
<organism evidence="14 15">
    <name type="scientific">Candidatus Jorgensenbacteria bacterium GW2011_GWA2_45_9</name>
    <dbReference type="NCBI Taxonomy" id="1618663"/>
    <lineage>
        <taxon>Bacteria</taxon>
        <taxon>Candidatus Joergenseniibacteriota</taxon>
    </lineage>
</organism>
<keyword evidence="5" id="KW-0328">Glycosyltransferase</keyword>
<dbReference type="InterPro" id="IPR029044">
    <property type="entry name" value="Nucleotide-diphossugar_trans"/>
</dbReference>
<evidence type="ECO:0000256" key="5">
    <source>
        <dbReference type="ARBA" id="ARBA00022676"/>
    </source>
</evidence>
<evidence type="ECO:0000256" key="12">
    <source>
        <dbReference type="ARBA" id="ARBA00045097"/>
    </source>
</evidence>
<dbReference type="EMBL" id="LCLJ01000029">
    <property type="protein sequence ID" value="KKU14298.1"/>
    <property type="molecule type" value="Genomic_DNA"/>
</dbReference>
<dbReference type="GO" id="GO:0004581">
    <property type="term" value="F:dolichyl-phosphate beta-glucosyltransferase activity"/>
    <property type="evidence" value="ECO:0007669"/>
    <property type="project" value="UniProtKB-EC"/>
</dbReference>
<dbReference type="EC" id="2.4.1.117" evidence="4"/>
<dbReference type="PANTHER" id="PTHR10859:SF91">
    <property type="entry name" value="DOLICHYL-PHOSPHATE BETA-GLUCOSYLTRANSFERASE"/>
    <property type="match status" value="1"/>
</dbReference>
<sequence>MKPFLSVIIPAYNEAERFTLTLVDVDRYLSNTEFSSEVIIVNDGSTDKTAEIAENMANIMKNTRVIGWEKNKGKGVAVRHGMLEAKGNWRVFMDADNSTSISEIEKMLPLFKEGYEVVIGSRAVYGAKLKPRQVWYKHLIGKAGNLFIQLFAIKGIKDTQCGFKCFSEEAAEKIFSMCVTARWGFDIEALVLADKLGFKIKEMPVVWVNDSRSRVRAIDYVGVILEVLKTRARLKGNKYNFQNAEDRKKHVLNNDE</sequence>
<evidence type="ECO:0000256" key="4">
    <source>
        <dbReference type="ARBA" id="ARBA00012583"/>
    </source>
</evidence>
<evidence type="ECO:0000259" key="13">
    <source>
        <dbReference type="Pfam" id="PF00535"/>
    </source>
</evidence>
<comment type="pathway">
    <text evidence="2">Protein modification; protein glycosylation.</text>
</comment>
<dbReference type="PANTHER" id="PTHR10859">
    <property type="entry name" value="GLYCOSYL TRANSFERASE"/>
    <property type="match status" value="1"/>
</dbReference>
<evidence type="ECO:0000256" key="10">
    <source>
        <dbReference type="ARBA" id="ARBA00022989"/>
    </source>
</evidence>
<dbReference type="AlphaFoldDB" id="A0A0G1Q991"/>
<comment type="catalytic activity">
    <reaction evidence="12">
        <text>a di-trans,poly-cis-dolichyl phosphate + UDP-alpha-D-glucose = a di-trans,poly-cis-dolichyl beta-D-glucosyl phosphate + UDP</text>
        <dbReference type="Rhea" id="RHEA:15401"/>
        <dbReference type="Rhea" id="RHEA-COMP:19498"/>
        <dbReference type="Rhea" id="RHEA-COMP:19502"/>
        <dbReference type="ChEBI" id="CHEBI:57525"/>
        <dbReference type="ChEBI" id="CHEBI:57683"/>
        <dbReference type="ChEBI" id="CHEBI:58223"/>
        <dbReference type="ChEBI" id="CHEBI:58885"/>
        <dbReference type="EC" id="2.4.1.117"/>
    </reaction>
    <physiologicalReaction direction="left-to-right" evidence="12">
        <dbReference type="Rhea" id="RHEA:15402"/>
    </physiologicalReaction>
</comment>
<dbReference type="GO" id="GO:0006487">
    <property type="term" value="P:protein N-linked glycosylation"/>
    <property type="evidence" value="ECO:0007669"/>
    <property type="project" value="TreeGrafter"/>
</dbReference>
<comment type="subcellular location">
    <subcellularLocation>
        <location evidence="1">Endoplasmic reticulum membrane</location>
        <topology evidence="1">Single-pass membrane protein</topology>
    </subcellularLocation>
</comment>
<evidence type="ECO:0000256" key="3">
    <source>
        <dbReference type="ARBA" id="ARBA00006739"/>
    </source>
</evidence>
<dbReference type="Gene3D" id="3.90.550.10">
    <property type="entry name" value="Spore Coat Polysaccharide Biosynthesis Protein SpsA, Chain A"/>
    <property type="match status" value="1"/>
</dbReference>
<evidence type="ECO:0000313" key="14">
    <source>
        <dbReference type="EMBL" id="KKU14298.1"/>
    </source>
</evidence>
<dbReference type="Pfam" id="PF00535">
    <property type="entry name" value="Glycos_transf_2"/>
    <property type="match status" value="1"/>
</dbReference>
<dbReference type="Proteomes" id="UP000034727">
    <property type="component" value="Unassembled WGS sequence"/>
</dbReference>
<proteinExistence type="inferred from homology"/>
<keyword evidence="11" id="KW-0472">Membrane</keyword>
<keyword evidence="6 14" id="KW-0808">Transferase</keyword>
<comment type="similarity">
    <text evidence="3">Belongs to the glycosyltransferase 2 family.</text>
</comment>
<dbReference type="SUPFAM" id="SSF53448">
    <property type="entry name" value="Nucleotide-diphospho-sugar transferases"/>
    <property type="match status" value="1"/>
</dbReference>
<gene>
    <name evidence="14" type="ORF">UX22_C0029G0004</name>
</gene>
<reference evidence="14 15" key="1">
    <citation type="journal article" date="2015" name="Nature">
        <title>rRNA introns, odd ribosomes, and small enigmatic genomes across a large radiation of phyla.</title>
        <authorList>
            <person name="Brown C.T."/>
            <person name="Hug L.A."/>
            <person name="Thomas B.C."/>
            <person name="Sharon I."/>
            <person name="Castelle C.J."/>
            <person name="Singh A."/>
            <person name="Wilkins M.J."/>
            <person name="Williams K.H."/>
            <person name="Banfield J.F."/>
        </authorList>
    </citation>
    <scope>NUCLEOTIDE SEQUENCE [LARGE SCALE GENOMIC DNA]</scope>
</reference>
<dbReference type="InterPro" id="IPR035518">
    <property type="entry name" value="DPG_synthase"/>
</dbReference>
<evidence type="ECO:0000256" key="7">
    <source>
        <dbReference type="ARBA" id="ARBA00022692"/>
    </source>
</evidence>
<evidence type="ECO:0000256" key="2">
    <source>
        <dbReference type="ARBA" id="ARBA00004922"/>
    </source>
</evidence>
<evidence type="ECO:0000256" key="1">
    <source>
        <dbReference type="ARBA" id="ARBA00004389"/>
    </source>
</evidence>
<comment type="caution">
    <text evidence="14">The sequence shown here is derived from an EMBL/GenBank/DDBJ whole genome shotgun (WGS) entry which is preliminary data.</text>
</comment>
<evidence type="ECO:0000256" key="6">
    <source>
        <dbReference type="ARBA" id="ARBA00022679"/>
    </source>
</evidence>
<dbReference type="InterPro" id="IPR001173">
    <property type="entry name" value="Glyco_trans_2-like"/>
</dbReference>
<keyword evidence="9" id="KW-0735">Signal-anchor</keyword>
<evidence type="ECO:0000256" key="8">
    <source>
        <dbReference type="ARBA" id="ARBA00022824"/>
    </source>
</evidence>
<dbReference type="CDD" id="cd04188">
    <property type="entry name" value="DPG_synthase"/>
    <property type="match status" value="1"/>
</dbReference>